<dbReference type="RefSeq" id="WP_328963449.1">
    <property type="nucleotide sequence ID" value="NZ_CP108090.1"/>
</dbReference>
<keyword evidence="2" id="KW-0472">Membrane</keyword>
<evidence type="ECO:0000313" key="3">
    <source>
        <dbReference type="EMBL" id="WUQ14771.1"/>
    </source>
</evidence>
<feature type="region of interest" description="Disordered" evidence="1">
    <location>
        <begin position="62"/>
        <end position="105"/>
    </location>
</feature>
<protein>
    <recommendedName>
        <fullName evidence="5">Integral membrane protein</fullName>
    </recommendedName>
</protein>
<name>A0ABZ1TIB3_STRVG</name>
<sequence length="105" mass="10857">MDGSRRTWMWVGFAVAVLSAAGLGIHFAVVGLDKADKLASVIGAFLALAGLGLAAWGIVRPGAGQAPSPRPSGDDAPVAEPSQRAEASGRGRVYQAGRDQHIHER</sequence>
<evidence type="ECO:0000256" key="2">
    <source>
        <dbReference type="SAM" id="Phobius"/>
    </source>
</evidence>
<gene>
    <name evidence="3" type="ORF">OG517_27045</name>
</gene>
<proteinExistence type="predicted"/>
<dbReference type="Proteomes" id="UP001432039">
    <property type="component" value="Chromosome"/>
</dbReference>
<reference evidence="3" key="1">
    <citation type="submission" date="2022-10" db="EMBL/GenBank/DDBJ databases">
        <title>The complete genomes of actinobacterial strains from the NBC collection.</title>
        <authorList>
            <person name="Joergensen T.S."/>
            <person name="Alvarez Arevalo M."/>
            <person name="Sterndorff E.B."/>
            <person name="Faurdal D."/>
            <person name="Vuksanovic O."/>
            <person name="Mourched A.-S."/>
            <person name="Charusanti P."/>
            <person name="Shaw S."/>
            <person name="Blin K."/>
            <person name="Weber T."/>
        </authorList>
    </citation>
    <scope>NUCLEOTIDE SEQUENCE</scope>
    <source>
        <strain evidence="3">NBC_00248</strain>
    </source>
</reference>
<feature type="transmembrane region" description="Helical" evidence="2">
    <location>
        <begin position="7"/>
        <end position="32"/>
    </location>
</feature>
<accession>A0ABZ1TIB3</accession>
<organism evidence="3 4">
    <name type="scientific">Streptomyces virginiae</name>
    <name type="common">Streptomyces cinnamonensis</name>
    <dbReference type="NCBI Taxonomy" id="1961"/>
    <lineage>
        <taxon>Bacteria</taxon>
        <taxon>Bacillati</taxon>
        <taxon>Actinomycetota</taxon>
        <taxon>Actinomycetes</taxon>
        <taxon>Kitasatosporales</taxon>
        <taxon>Streptomycetaceae</taxon>
        <taxon>Streptomyces</taxon>
    </lineage>
</organism>
<feature type="transmembrane region" description="Helical" evidence="2">
    <location>
        <begin position="38"/>
        <end position="59"/>
    </location>
</feature>
<keyword evidence="2" id="KW-1133">Transmembrane helix</keyword>
<dbReference type="EMBL" id="CP108090">
    <property type="protein sequence ID" value="WUQ14771.1"/>
    <property type="molecule type" value="Genomic_DNA"/>
</dbReference>
<evidence type="ECO:0000313" key="4">
    <source>
        <dbReference type="Proteomes" id="UP001432039"/>
    </source>
</evidence>
<keyword evidence="4" id="KW-1185">Reference proteome</keyword>
<evidence type="ECO:0008006" key="5">
    <source>
        <dbReference type="Google" id="ProtNLM"/>
    </source>
</evidence>
<evidence type="ECO:0000256" key="1">
    <source>
        <dbReference type="SAM" id="MobiDB-lite"/>
    </source>
</evidence>
<keyword evidence="2" id="KW-0812">Transmembrane</keyword>